<feature type="compositionally biased region" description="Polar residues" evidence="5">
    <location>
        <begin position="106"/>
        <end position="115"/>
    </location>
</feature>
<keyword evidence="2 4" id="KW-0689">Ribosomal protein</keyword>
<evidence type="ECO:0000256" key="2">
    <source>
        <dbReference type="ARBA" id="ARBA00022980"/>
    </source>
</evidence>
<feature type="compositionally biased region" description="Basic and acidic residues" evidence="5">
    <location>
        <begin position="497"/>
        <end position="528"/>
    </location>
</feature>
<feature type="region of interest" description="Disordered" evidence="5">
    <location>
        <begin position="83"/>
        <end position="116"/>
    </location>
</feature>
<comment type="caution">
    <text evidence="7">The sequence shown here is derived from an EMBL/GenBank/DDBJ whole genome shotgun (WGS) entry which is preliminary data.</text>
</comment>
<gene>
    <name evidence="7" type="ORF">EW146_g3137</name>
</gene>
<protein>
    <recommendedName>
        <fullName evidence="6">Small ribosomal subunit protein uS7 domain-containing protein</fullName>
    </recommendedName>
</protein>
<dbReference type="InterPro" id="IPR005716">
    <property type="entry name" value="Ribosomal_uS7_euk/arc"/>
</dbReference>
<evidence type="ECO:0000256" key="5">
    <source>
        <dbReference type="SAM" id="MobiDB-lite"/>
    </source>
</evidence>
<evidence type="ECO:0000313" key="8">
    <source>
        <dbReference type="Proteomes" id="UP000310158"/>
    </source>
</evidence>
<dbReference type="PANTHER" id="PTHR11205">
    <property type="entry name" value="RIBOSOMAL PROTEIN S7"/>
    <property type="match status" value="1"/>
</dbReference>
<evidence type="ECO:0000256" key="4">
    <source>
        <dbReference type="RuleBase" id="RU003619"/>
    </source>
</evidence>
<comment type="similarity">
    <text evidence="1 4">Belongs to the universal ribosomal protein uS7 family.</text>
</comment>
<dbReference type="Pfam" id="PF00177">
    <property type="entry name" value="Ribosomal_S7"/>
    <property type="match status" value="1"/>
</dbReference>
<dbReference type="InterPro" id="IPR023798">
    <property type="entry name" value="Ribosomal_uS7_dom"/>
</dbReference>
<dbReference type="Proteomes" id="UP000310158">
    <property type="component" value="Unassembled WGS sequence"/>
</dbReference>
<dbReference type="InterPro" id="IPR036823">
    <property type="entry name" value="Ribosomal_uS7_dom_sf"/>
</dbReference>
<dbReference type="GO" id="GO:0003723">
    <property type="term" value="F:RNA binding"/>
    <property type="evidence" value="ECO:0007669"/>
    <property type="project" value="InterPro"/>
</dbReference>
<keyword evidence="3 4" id="KW-0687">Ribonucleoprotein</keyword>
<sequence length="875" mass="95929">MDSIDRVVDIATEKSEQHLRDHFTASSGHITGLYAWKTDKVNSTHFFTEFNESGSAAHACADQSPDFAVRRLASSPRLVEKFRAITHGSPDDRTPTPRKPALKARPSSSSLTTASDVDDIGVKRKKTRRAGVTLKLRQAMNTDLDCTSVYASLPTPPESGELAESSSASSHLSLGLNIPDIVLSTRLHRGEDKENHPGPFARDAFPLTPQSPISSVFLPSPLPISSCRSPNPRSVIPPGLPPVQTSIVVPLCGESVSYDLESLEDDPKGIINLLTSAACNLDKWMVVGAFYRRKGNVSAAIEVVSQMIDVMKGYGIEETALKPAFLMLSSCHTELGKRARLPDGRETEASLACFEQSRRWLQNVYGTHVSETEHAARAALVSRFAELNKAAASGASATALVAPVARISTPTAPSAAASATPSSQVLEREVKLLRDRQSMHSAELTKARAAKRKSEDAFEHERSMRRRLERHLDELERQLSRSQKKESSAMEQAMSEVKARQRAEEREGAERRARLKAEEGLREREKDVGEKGLVRPLFEELAGIFQRAAMGDPAVLGTVTAPSRGREQAEPVGGGETLRGSCAGSDTHQSTNQSINDSSTQSQGPSHQEAHQLAAVPSGNEQRTTQTSWETQSVVLYSSAPVVVDLNAQVPLFLRRHPPIPSSNQTFEYNKNMASVQTLPRDVSKLGQEVKLFGKWETQDVEVKDISLTDYIQIRHAVYLPHTAGRYAKKQFKKAQMPIVERLVDSLMMKGRNNGKKLMAVRIVAHAFEIIHLLTEQNPIQVLVDAIVNTGPREDSTRIGSQGTVRRQAVDVSPLRRVNQAISLLTIGTRESAFRNVKSIAECLADELINAAKGSSNSYAIKKKDELERVAKSNR</sequence>
<feature type="region of interest" description="Disordered" evidence="5">
    <location>
        <begin position="478"/>
        <end position="528"/>
    </location>
</feature>
<feature type="region of interest" description="Disordered" evidence="5">
    <location>
        <begin position="436"/>
        <end position="465"/>
    </location>
</feature>
<dbReference type="FunFam" id="1.10.455.10:FF:000002">
    <property type="entry name" value="40S ribosomal protein S5"/>
    <property type="match status" value="1"/>
</dbReference>
<evidence type="ECO:0000256" key="1">
    <source>
        <dbReference type="ARBA" id="ARBA00007151"/>
    </source>
</evidence>
<evidence type="ECO:0000256" key="3">
    <source>
        <dbReference type="ARBA" id="ARBA00023274"/>
    </source>
</evidence>
<proteinExistence type="inferred from homology"/>
<dbReference type="EMBL" id="SGPL01000099">
    <property type="protein sequence ID" value="THH17715.1"/>
    <property type="molecule type" value="Genomic_DNA"/>
</dbReference>
<evidence type="ECO:0000259" key="6">
    <source>
        <dbReference type="Pfam" id="PF00177"/>
    </source>
</evidence>
<accession>A0A4S4LYX2</accession>
<dbReference type="CDD" id="cd14867">
    <property type="entry name" value="uS7_Eukaryote"/>
    <property type="match status" value="1"/>
</dbReference>
<dbReference type="GO" id="GO:0015935">
    <property type="term" value="C:small ribosomal subunit"/>
    <property type="evidence" value="ECO:0007669"/>
    <property type="project" value="InterPro"/>
</dbReference>
<evidence type="ECO:0000313" key="7">
    <source>
        <dbReference type="EMBL" id="THH17715.1"/>
    </source>
</evidence>
<dbReference type="SUPFAM" id="SSF47973">
    <property type="entry name" value="Ribosomal protein S7"/>
    <property type="match status" value="1"/>
</dbReference>
<dbReference type="GO" id="GO:0006412">
    <property type="term" value="P:translation"/>
    <property type="evidence" value="ECO:0007669"/>
    <property type="project" value="InterPro"/>
</dbReference>
<keyword evidence="8" id="KW-1185">Reference proteome</keyword>
<dbReference type="InterPro" id="IPR020606">
    <property type="entry name" value="Ribosomal_uS7_CS"/>
</dbReference>
<dbReference type="Gene3D" id="1.10.455.10">
    <property type="entry name" value="Ribosomal protein S7 domain"/>
    <property type="match status" value="1"/>
</dbReference>
<dbReference type="GO" id="GO:0003735">
    <property type="term" value="F:structural constituent of ribosome"/>
    <property type="evidence" value="ECO:0007669"/>
    <property type="project" value="InterPro"/>
</dbReference>
<dbReference type="AlphaFoldDB" id="A0A4S4LYX2"/>
<dbReference type="PROSITE" id="PS00052">
    <property type="entry name" value="RIBOSOMAL_S7"/>
    <property type="match status" value="1"/>
</dbReference>
<dbReference type="NCBIfam" id="NF003106">
    <property type="entry name" value="PRK04027.1"/>
    <property type="match status" value="1"/>
</dbReference>
<dbReference type="OrthoDB" id="10264639at2759"/>
<feature type="compositionally biased region" description="Basic and acidic residues" evidence="5">
    <location>
        <begin position="436"/>
        <end position="462"/>
    </location>
</feature>
<feature type="compositionally biased region" description="Polar residues" evidence="5">
    <location>
        <begin position="584"/>
        <end position="606"/>
    </location>
</feature>
<dbReference type="NCBIfam" id="TIGR01028">
    <property type="entry name" value="uS7_euk_arch"/>
    <property type="match status" value="1"/>
</dbReference>
<feature type="compositionally biased region" description="Basic and acidic residues" evidence="5">
    <location>
        <begin position="478"/>
        <end position="488"/>
    </location>
</feature>
<feature type="region of interest" description="Disordered" evidence="5">
    <location>
        <begin position="556"/>
        <end position="627"/>
    </location>
</feature>
<organism evidence="7 8">
    <name type="scientific">Bondarzewia mesenterica</name>
    <dbReference type="NCBI Taxonomy" id="1095465"/>
    <lineage>
        <taxon>Eukaryota</taxon>
        <taxon>Fungi</taxon>
        <taxon>Dikarya</taxon>
        <taxon>Basidiomycota</taxon>
        <taxon>Agaricomycotina</taxon>
        <taxon>Agaricomycetes</taxon>
        <taxon>Russulales</taxon>
        <taxon>Bondarzewiaceae</taxon>
        <taxon>Bondarzewia</taxon>
    </lineage>
</organism>
<dbReference type="InterPro" id="IPR000235">
    <property type="entry name" value="Ribosomal_uS7"/>
</dbReference>
<name>A0A4S4LYX2_9AGAM</name>
<reference evidence="7 8" key="1">
    <citation type="submission" date="2019-02" db="EMBL/GenBank/DDBJ databases">
        <title>Genome sequencing of the rare red list fungi Bondarzewia mesenterica.</title>
        <authorList>
            <person name="Buettner E."/>
            <person name="Kellner H."/>
        </authorList>
    </citation>
    <scope>NUCLEOTIDE SEQUENCE [LARGE SCALE GENOMIC DNA]</scope>
    <source>
        <strain evidence="7 8">DSM 108281</strain>
    </source>
</reference>
<feature type="domain" description="Small ribosomal subunit protein uS7" evidence="6">
    <location>
        <begin position="716"/>
        <end position="875"/>
    </location>
</feature>
<feature type="compositionally biased region" description="Basic and acidic residues" evidence="5">
    <location>
        <begin position="83"/>
        <end position="95"/>
    </location>
</feature>